<organism evidence="2 3">
    <name type="scientific">Polyangium jinanense</name>
    <dbReference type="NCBI Taxonomy" id="2829994"/>
    <lineage>
        <taxon>Bacteria</taxon>
        <taxon>Pseudomonadati</taxon>
        <taxon>Myxococcota</taxon>
        <taxon>Polyangia</taxon>
        <taxon>Polyangiales</taxon>
        <taxon>Polyangiaceae</taxon>
        <taxon>Polyangium</taxon>
    </lineage>
</organism>
<comment type="caution">
    <text evidence="2">The sequence shown here is derived from an EMBL/GenBank/DDBJ whole genome shotgun (WGS) entry which is preliminary data.</text>
</comment>
<dbReference type="EMBL" id="JAGTJJ010000009">
    <property type="protein sequence ID" value="MDC3982643.1"/>
    <property type="molecule type" value="Genomic_DNA"/>
</dbReference>
<sequence length="258" mass="27525">MHRRPPSPASTGGEQASFEAAHGASAGPQEMVLRAMTLSAEITQFEVTSQEALTPHADFMVTHGVQSPDMTSGAQRSIHAMLGYVDRRIARSDRAAMSLLFGITMRRQALQLLDESQAVRDTVAEAKIAKAEATFHESAEAHVLAFEQAPPQGVKLSLPYLAKRYDEVTAFLQMRPLCELPSSSWREAGCAEMRPHFKTAATYRATTLPELIQTGLSTMKAQGVGGALLDVAAAKLAAGDVKGAAVLHDAALRGAEGT</sequence>
<reference evidence="2 3" key="1">
    <citation type="submission" date="2021-04" db="EMBL/GenBank/DDBJ databases">
        <title>Genome analysis of Polyangium sp.</title>
        <authorList>
            <person name="Li Y."/>
            <person name="Wang J."/>
        </authorList>
    </citation>
    <scope>NUCLEOTIDE SEQUENCE [LARGE SCALE GENOMIC DNA]</scope>
    <source>
        <strain evidence="2 3">SDU14</strain>
    </source>
</reference>
<evidence type="ECO:0000313" key="3">
    <source>
        <dbReference type="Proteomes" id="UP001151081"/>
    </source>
</evidence>
<evidence type="ECO:0000313" key="2">
    <source>
        <dbReference type="EMBL" id="MDC3982643.1"/>
    </source>
</evidence>
<dbReference type="RefSeq" id="WP_272422511.1">
    <property type="nucleotide sequence ID" value="NZ_JAGTJJ010000009.1"/>
</dbReference>
<dbReference type="AlphaFoldDB" id="A0A9X4AS01"/>
<proteinExistence type="predicted"/>
<evidence type="ECO:0000256" key="1">
    <source>
        <dbReference type="SAM" id="MobiDB-lite"/>
    </source>
</evidence>
<feature type="region of interest" description="Disordered" evidence="1">
    <location>
        <begin position="1"/>
        <end position="25"/>
    </location>
</feature>
<accession>A0A9X4AS01</accession>
<dbReference type="Proteomes" id="UP001151081">
    <property type="component" value="Unassembled WGS sequence"/>
</dbReference>
<keyword evidence="3" id="KW-1185">Reference proteome</keyword>
<name>A0A9X4AS01_9BACT</name>
<gene>
    <name evidence="2" type="ORF">KEG57_19160</name>
</gene>
<protein>
    <submittedName>
        <fullName evidence="2">Uncharacterized protein</fullName>
    </submittedName>
</protein>